<name>A0A5N7DQ08_9EURO</name>
<dbReference type="RefSeq" id="XP_031945428.1">
    <property type="nucleotide sequence ID" value="XM_032086343.1"/>
</dbReference>
<sequence length="307" mass="35313">MGRLWSSPGLAIEYADRAILQLKDKKNNFLSYWRVLQDPKYEKPASWDDNFDRALKRAHIVLQNHKAEADSKKEEMADLVKDLTAFMMNTSANKENVDSLNQRYNKTKLKKEGKEYNSYIEYLDSDVAAATAQIISFEEQMQKDRKVIRDSEEDQMKWFWVPFWGWSNSIQMSEKVEKATKTFEETRTKLIGRGGKTMQVTRLISILRPLCNQFDDLIGKMGTAITALNETVELFGSQASNYSSIITSLRDMKTGVESGDFDMRDMNIEDGIEQAVESFTKVKMLAEEFRKTALLTVQEGEGDKTLK</sequence>
<dbReference type="AlphaFoldDB" id="A0A5N7DQ08"/>
<proteinExistence type="predicted"/>
<protein>
    <submittedName>
        <fullName evidence="1">Uncharacterized protein</fullName>
    </submittedName>
</protein>
<evidence type="ECO:0000313" key="1">
    <source>
        <dbReference type="EMBL" id="KAE8408109.1"/>
    </source>
</evidence>
<keyword evidence="2" id="KW-1185">Reference proteome</keyword>
<dbReference type="SUPFAM" id="SSF58100">
    <property type="entry name" value="Bacterial hemolysins"/>
    <property type="match status" value="1"/>
</dbReference>
<evidence type="ECO:0000313" key="2">
    <source>
        <dbReference type="Proteomes" id="UP000325579"/>
    </source>
</evidence>
<dbReference type="OrthoDB" id="5066239at2759"/>
<gene>
    <name evidence="1" type="ORF">BDV37DRAFT_279478</name>
</gene>
<accession>A0A5N7DQ08</accession>
<organism evidence="1 2">
    <name type="scientific">Aspergillus pseudonomiae</name>
    <dbReference type="NCBI Taxonomy" id="1506151"/>
    <lineage>
        <taxon>Eukaryota</taxon>
        <taxon>Fungi</taxon>
        <taxon>Dikarya</taxon>
        <taxon>Ascomycota</taxon>
        <taxon>Pezizomycotina</taxon>
        <taxon>Eurotiomycetes</taxon>
        <taxon>Eurotiomycetidae</taxon>
        <taxon>Eurotiales</taxon>
        <taxon>Aspergillaceae</taxon>
        <taxon>Aspergillus</taxon>
        <taxon>Aspergillus subgen. Circumdati</taxon>
    </lineage>
</organism>
<reference evidence="1 2" key="1">
    <citation type="submission" date="2019-04" db="EMBL/GenBank/DDBJ databases">
        <authorList>
            <consortium name="DOE Joint Genome Institute"/>
            <person name="Mondo S."/>
            <person name="Kjaerbolling I."/>
            <person name="Vesth T."/>
            <person name="Frisvad J.C."/>
            <person name="Nybo J.L."/>
            <person name="Theobald S."/>
            <person name="Kildgaard S."/>
            <person name="Isbrandt T."/>
            <person name="Kuo A."/>
            <person name="Sato A."/>
            <person name="Lyhne E.K."/>
            <person name="Kogle M.E."/>
            <person name="Wiebenga A."/>
            <person name="Kun R.S."/>
            <person name="Lubbers R.J."/>
            <person name="Makela M.R."/>
            <person name="Barry K."/>
            <person name="Chovatia M."/>
            <person name="Clum A."/>
            <person name="Daum C."/>
            <person name="Haridas S."/>
            <person name="He G."/>
            <person name="LaButti K."/>
            <person name="Lipzen A."/>
            <person name="Riley R."/>
            <person name="Salamov A."/>
            <person name="Simmons B.A."/>
            <person name="Magnuson J.K."/>
            <person name="Henrissat B."/>
            <person name="Mortensen U.H."/>
            <person name="Larsen T.O."/>
            <person name="Devries R.P."/>
            <person name="Grigoriev I.V."/>
            <person name="Machida M."/>
            <person name="Baker S.E."/>
            <person name="Andersen M.R."/>
            <person name="Cantor M.N."/>
            <person name="Hua S.X."/>
        </authorList>
    </citation>
    <scope>NUCLEOTIDE SEQUENCE [LARGE SCALE GENOMIC DNA]</scope>
    <source>
        <strain evidence="1 2">CBS 119388</strain>
    </source>
</reference>
<accession>A0A5N6HTT3</accession>
<dbReference type="Proteomes" id="UP000325579">
    <property type="component" value="Unassembled WGS sequence"/>
</dbReference>
<dbReference type="Gene3D" id="1.20.1170.10">
    <property type="match status" value="1"/>
</dbReference>
<dbReference type="EMBL" id="ML736745">
    <property type="protein sequence ID" value="KAE8408109.1"/>
    <property type="molecule type" value="Genomic_DNA"/>
</dbReference>
<dbReference type="GeneID" id="43671034"/>